<evidence type="ECO:0000256" key="1">
    <source>
        <dbReference type="ARBA" id="ARBA00023002"/>
    </source>
</evidence>
<comment type="caution">
    <text evidence="4">The sequence shown here is derived from an EMBL/GenBank/DDBJ whole genome shotgun (WGS) entry which is preliminary data.</text>
</comment>
<organism evidence="4 5">
    <name type="scientific">Paracoccus albicereus</name>
    <dbReference type="NCBI Taxonomy" id="2922394"/>
    <lineage>
        <taxon>Bacteria</taxon>
        <taxon>Pseudomonadati</taxon>
        <taxon>Pseudomonadota</taxon>
        <taxon>Alphaproteobacteria</taxon>
        <taxon>Rhodobacterales</taxon>
        <taxon>Paracoccaceae</taxon>
        <taxon>Paracoccus</taxon>
    </lineage>
</organism>
<dbReference type="EMBL" id="JAKZEU010000001">
    <property type="protein sequence ID" value="MCQ0969470.1"/>
    <property type="molecule type" value="Genomic_DNA"/>
</dbReference>
<dbReference type="Pfam" id="PF16653">
    <property type="entry name" value="Sacchrp_dh_C"/>
    <property type="match status" value="1"/>
</dbReference>
<dbReference type="InterPro" id="IPR051168">
    <property type="entry name" value="AASS"/>
</dbReference>
<dbReference type="SUPFAM" id="SSF55347">
    <property type="entry name" value="Glyceraldehyde-3-phosphate dehydrogenase-like, C-terminal domain"/>
    <property type="match status" value="1"/>
</dbReference>
<keyword evidence="1" id="KW-0560">Oxidoreductase</keyword>
<accession>A0ABT1MMI2</accession>
<keyword evidence="4" id="KW-0614">Plasmid</keyword>
<proteinExistence type="predicted"/>
<protein>
    <submittedName>
        <fullName evidence="4">Saccharopine dehydrogenase NADP-binding domain-containing protein</fullName>
    </submittedName>
</protein>
<reference evidence="4 5" key="1">
    <citation type="submission" date="2022-03" db="EMBL/GenBank/DDBJ databases">
        <authorList>
            <person name="He Y."/>
        </authorList>
    </citation>
    <scope>NUCLEOTIDE SEQUENCE [LARGE SCALE GENOMIC DNA]</scope>
    <source>
        <strain evidence="4 5">TK19116</strain>
        <plasmid evidence="4">unnamed1</plasmid>
    </source>
</reference>
<dbReference type="InterPro" id="IPR032095">
    <property type="entry name" value="Sacchrp_dh-like_C"/>
</dbReference>
<dbReference type="Gene3D" id="3.30.360.10">
    <property type="entry name" value="Dihydrodipicolinate Reductase, domain 2"/>
    <property type="match status" value="1"/>
</dbReference>
<dbReference type="Gene3D" id="3.40.50.720">
    <property type="entry name" value="NAD(P)-binding Rossmann-like Domain"/>
    <property type="match status" value="1"/>
</dbReference>
<dbReference type="Proteomes" id="UP001203945">
    <property type="component" value="Unassembled WGS sequence"/>
</dbReference>
<name>A0ABT1MMI2_9RHOB</name>
<feature type="domain" description="Saccharopine dehydrogenase-like C-terminal" evidence="3">
    <location>
        <begin position="117"/>
        <end position="363"/>
    </location>
</feature>
<geneLocation type="plasmid" evidence="4">
    <name>unnamed1</name>
</geneLocation>
<gene>
    <name evidence="4" type="ORF">MLD63_03325</name>
</gene>
<feature type="domain" description="Saccharopine dehydrogenase NADP binding" evidence="2">
    <location>
        <begin position="4"/>
        <end position="113"/>
    </location>
</feature>
<dbReference type="Pfam" id="PF03435">
    <property type="entry name" value="Sacchrp_dh_NADP"/>
    <property type="match status" value="1"/>
</dbReference>
<sequence>MNIHWIGTGLSAIPGLRRLIEGGHDVIVWNRTEAKARDAVGDLTDDIRTYTPEALADALRKGDIVVSMLPADQHVALAQLCIERGAHFVSSSYIAPEMAALDDSAKAAGVALVNEVGLDPGIDHLMAHDLVADYRQVAQPGDTVTFTSYCGGVPKHPNPFRYKFSWSPLGVLRALRSPSRSLRAGEVRDVARPWHAIDDYVAPLPVPEHFEVYPNRDSLPFIDQYGFDSAWQVTDFVRGTIRLKGWSEAWSPVFTEIEGLTGADGEARLRAMSEEFWRDHAYAPGEPDRVVLFVALQAQRDGATTWHKEWVLDAMGDAKASAMARLVSVTVALAVEALVAGRIAPGVHAAPDDPDLIADWLVEIGRIAQHVARVDHLRG</sequence>
<evidence type="ECO:0000259" key="3">
    <source>
        <dbReference type="Pfam" id="PF16653"/>
    </source>
</evidence>
<evidence type="ECO:0000313" key="4">
    <source>
        <dbReference type="EMBL" id="MCQ0969470.1"/>
    </source>
</evidence>
<dbReference type="PANTHER" id="PTHR11133">
    <property type="entry name" value="SACCHAROPINE DEHYDROGENASE"/>
    <property type="match status" value="1"/>
</dbReference>
<dbReference type="SUPFAM" id="SSF51735">
    <property type="entry name" value="NAD(P)-binding Rossmann-fold domains"/>
    <property type="match status" value="1"/>
</dbReference>
<evidence type="ECO:0000259" key="2">
    <source>
        <dbReference type="Pfam" id="PF03435"/>
    </source>
</evidence>
<dbReference type="InterPro" id="IPR005097">
    <property type="entry name" value="Sacchrp_dh_NADP-bd"/>
</dbReference>
<dbReference type="RefSeq" id="WP_255328422.1">
    <property type="nucleotide sequence ID" value="NZ_JAKZEU010000001.1"/>
</dbReference>
<dbReference type="InterPro" id="IPR036291">
    <property type="entry name" value="NAD(P)-bd_dom_sf"/>
</dbReference>
<evidence type="ECO:0000313" key="5">
    <source>
        <dbReference type="Proteomes" id="UP001203945"/>
    </source>
</evidence>
<dbReference type="PANTHER" id="PTHR11133:SF22">
    <property type="entry name" value="ALPHA-AMINOADIPIC SEMIALDEHYDE SYNTHASE, MITOCHONDRIAL"/>
    <property type="match status" value="1"/>
</dbReference>
<keyword evidence="5" id="KW-1185">Reference proteome</keyword>